<evidence type="ECO:0000256" key="10">
    <source>
        <dbReference type="ARBA" id="ARBA00023221"/>
    </source>
</evidence>
<dbReference type="GO" id="GO:0005975">
    <property type="term" value="P:carbohydrate metabolic process"/>
    <property type="evidence" value="ECO:0007669"/>
    <property type="project" value="InterPro"/>
</dbReference>
<feature type="compositionally biased region" description="Polar residues" evidence="11">
    <location>
        <begin position="134"/>
        <end position="157"/>
    </location>
</feature>
<feature type="domain" description="Glycosyltransferase family 28 N-terminal" evidence="12">
    <location>
        <begin position="238"/>
        <end position="381"/>
    </location>
</feature>
<dbReference type="GO" id="GO:0009791">
    <property type="term" value="P:post-embryonic development"/>
    <property type="evidence" value="ECO:0007669"/>
    <property type="project" value="UniProtKB-ARBA"/>
</dbReference>
<keyword evidence="10" id="KW-0753">Steroid metabolism</keyword>
<feature type="region of interest" description="Disordered" evidence="11">
    <location>
        <begin position="1"/>
        <end position="32"/>
    </location>
</feature>
<keyword evidence="5" id="KW-0808">Transferase</keyword>
<dbReference type="GO" id="GO:0010154">
    <property type="term" value="P:fruit development"/>
    <property type="evidence" value="ECO:0007669"/>
    <property type="project" value="UniProtKB-ARBA"/>
</dbReference>
<keyword evidence="9" id="KW-1207">Sterol metabolism</keyword>
<keyword evidence="6" id="KW-0752">Steroid biosynthesis</keyword>
<dbReference type="Proteomes" id="UP000324897">
    <property type="component" value="Chromosome 4"/>
</dbReference>
<evidence type="ECO:0000256" key="6">
    <source>
        <dbReference type="ARBA" id="ARBA00022955"/>
    </source>
</evidence>
<dbReference type="InterPro" id="IPR050426">
    <property type="entry name" value="Glycosyltransferase_28"/>
</dbReference>
<dbReference type="EC" id="2.4.1.173" evidence="2"/>
<dbReference type="InterPro" id="IPR010610">
    <property type="entry name" value="EryCIII-like_C"/>
</dbReference>
<dbReference type="CDD" id="cd03784">
    <property type="entry name" value="GT1_Gtf-like"/>
    <property type="match status" value="1"/>
</dbReference>
<dbReference type="Gramene" id="TVU39477">
    <property type="protein sequence ID" value="TVU39477"/>
    <property type="gene ID" value="EJB05_12899"/>
</dbReference>
<evidence type="ECO:0000256" key="4">
    <source>
        <dbReference type="ARBA" id="ARBA00022676"/>
    </source>
</evidence>
<dbReference type="GO" id="GO:0016126">
    <property type="term" value="P:sterol biosynthetic process"/>
    <property type="evidence" value="ECO:0007669"/>
    <property type="project" value="UniProtKB-KW"/>
</dbReference>
<evidence type="ECO:0000256" key="5">
    <source>
        <dbReference type="ARBA" id="ARBA00022679"/>
    </source>
</evidence>
<dbReference type="PANTHER" id="PTHR48050:SF10">
    <property type="entry name" value="OS07G0419500 PROTEIN"/>
    <property type="match status" value="1"/>
</dbReference>
<keyword evidence="7" id="KW-0756">Sterol biosynthesis</keyword>
<dbReference type="InterPro" id="IPR004276">
    <property type="entry name" value="GlycoTrans_28_N"/>
</dbReference>
<feature type="region of interest" description="Disordered" evidence="11">
    <location>
        <begin position="123"/>
        <end position="157"/>
    </location>
</feature>
<dbReference type="FunFam" id="3.40.50.2000:FF:000030">
    <property type="entry name" value="Sterol 3-beta-glucosyltransferase UGT80A2"/>
    <property type="match status" value="1"/>
</dbReference>
<protein>
    <recommendedName>
        <fullName evidence="2">sterol 3beta-glucosyltransferase</fullName>
        <ecNumber evidence="2">2.4.1.173</ecNumber>
    </recommendedName>
</protein>
<evidence type="ECO:0000313" key="14">
    <source>
        <dbReference type="EMBL" id="TVU39477.1"/>
    </source>
</evidence>
<evidence type="ECO:0000259" key="13">
    <source>
        <dbReference type="Pfam" id="PF06722"/>
    </source>
</evidence>
<accession>A0A5J9VV33</accession>
<evidence type="ECO:0000256" key="9">
    <source>
        <dbReference type="ARBA" id="ARBA00023166"/>
    </source>
</evidence>
<dbReference type="PANTHER" id="PTHR48050">
    <property type="entry name" value="STEROL 3-BETA-GLUCOSYLTRANSFERASE"/>
    <property type="match status" value="1"/>
</dbReference>
<dbReference type="InterPro" id="IPR002213">
    <property type="entry name" value="UDP_glucos_trans"/>
</dbReference>
<organism evidence="14 15">
    <name type="scientific">Eragrostis curvula</name>
    <name type="common">weeping love grass</name>
    <dbReference type="NCBI Taxonomy" id="38414"/>
    <lineage>
        <taxon>Eukaryota</taxon>
        <taxon>Viridiplantae</taxon>
        <taxon>Streptophyta</taxon>
        <taxon>Embryophyta</taxon>
        <taxon>Tracheophyta</taxon>
        <taxon>Spermatophyta</taxon>
        <taxon>Magnoliopsida</taxon>
        <taxon>Liliopsida</taxon>
        <taxon>Poales</taxon>
        <taxon>Poaceae</taxon>
        <taxon>PACMAD clade</taxon>
        <taxon>Chloridoideae</taxon>
        <taxon>Eragrostideae</taxon>
        <taxon>Eragrostidinae</taxon>
        <taxon>Eragrostis</taxon>
    </lineage>
</organism>
<keyword evidence="4" id="KW-0328">Glycosyltransferase</keyword>
<sequence length="683" mass="74993">GVDLYSPPESRQPGRRSLASRQDNRRGRSTSFNAHADLVYDASGPSIPQPARTSPLFDLATCPVSTSDGIRQFVFFLEKTPSAFPILSLSLAWSRLGDSGAVSLGRVAGRRLRRGRWSAVAAVSPAPTSLPRPGTSSSEMDNTECSETSSELSNSEITRPECSKKAFSIFDKKISIKKKLKLFSRMATLRDDGTVVVNIPSNLEAASLDLPPEDHHNVALGGEPLDSSGLLHRPPMQIVMLIVGTRGDVQPFIAIGKRLQDYGHRVRLATHANFKEFVTTAGLDFYPLGGDPKILAGYMVKNKGFLPSTPSEIPVQRKQIREIIFSLLPACKDPDIDTGDSFSADAIIANPAAYGHVHVAEALNVPIHIIFTMPWTPTCEFPHPFSHVKQPAGYRLSYQIVDSFVWLGIRDMVNDLRKRKLKLRPVTYLSGTHAYSNDIPHSYIWSPYLVPKPKDWGPKIDVVGFCFLDLASNYEPPEQLLRWLGSGDKPIYIGFGSLPIPEPDKLTRIIVEALEITGQRGIINKGWGGLGNLETSKESVYVLDNIPHDWLFLQCKAVIHHGGAGTTAAGLKAACPTTIIPFFGDQFFWGNMRIGGTPVPVEQLQLHLLVDAIKFMVDPKVKERAVELAKAIELEDGVDGAVKSFLRHLPQQRNPEAAAPIVPPSTFMQPLLLPVKRCFGIAS</sequence>
<evidence type="ECO:0000259" key="12">
    <source>
        <dbReference type="Pfam" id="PF03033"/>
    </source>
</evidence>
<evidence type="ECO:0000256" key="7">
    <source>
        <dbReference type="ARBA" id="ARBA00023011"/>
    </source>
</evidence>
<comment type="similarity">
    <text evidence="1">Belongs to the glycosyltransferase 28 family.</text>
</comment>
<name>A0A5J9VV33_9POAL</name>
<dbReference type="Pfam" id="PF03033">
    <property type="entry name" value="Glyco_transf_28"/>
    <property type="match status" value="1"/>
</dbReference>
<gene>
    <name evidence="14" type="ORF">EJB05_12899</name>
</gene>
<dbReference type="Gene3D" id="3.40.50.2000">
    <property type="entry name" value="Glycogen Phosphorylase B"/>
    <property type="match status" value="2"/>
</dbReference>
<dbReference type="SUPFAM" id="SSF53756">
    <property type="entry name" value="UDP-Glycosyltransferase/glycogen phosphorylase"/>
    <property type="match status" value="1"/>
</dbReference>
<evidence type="ECO:0000256" key="11">
    <source>
        <dbReference type="SAM" id="MobiDB-lite"/>
    </source>
</evidence>
<evidence type="ECO:0000256" key="2">
    <source>
        <dbReference type="ARBA" id="ARBA00012650"/>
    </source>
</evidence>
<dbReference type="OrthoDB" id="593448at2759"/>
<keyword evidence="8" id="KW-0443">Lipid metabolism</keyword>
<feature type="non-terminal residue" evidence="14">
    <location>
        <position position="1"/>
    </location>
</feature>
<reference evidence="14 15" key="1">
    <citation type="journal article" date="2019" name="Sci. Rep.">
        <title>A high-quality genome of Eragrostis curvula grass provides insights into Poaceae evolution and supports new strategies to enhance forage quality.</title>
        <authorList>
            <person name="Carballo J."/>
            <person name="Santos B.A.C.M."/>
            <person name="Zappacosta D."/>
            <person name="Garbus I."/>
            <person name="Selva J.P."/>
            <person name="Gallo C.A."/>
            <person name="Diaz A."/>
            <person name="Albertini E."/>
            <person name="Caccamo M."/>
            <person name="Echenique V."/>
        </authorList>
    </citation>
    <scope>NUCLEOTIDE SEQUENCE [LARGE SCALE GENOMIC DNA]</scope>
    <source>
        <strain evidence="15">cv. Victoria</strain>
        <tissue evidence="14">Leaf</tissue>
    </source>
</reference>
<evidence type="ECO:0000256" key="1">
    <source>
        <dbReference type="ARBA" id="ARBA00006962"/>
    </source>
</evidence>
<evidence type="ECO:0000313" key="15">
    <source>
        <dbReference type="Proteomes" id="UP000324897"/>
    </source>
</evidence>
<dbReference type="AlphaFoldDB" id="A0A5J9VV33"/>
<comment type="caution">
    <text evidence="14">The sequence shown here is derived from an EMBL/GenBank/DDBJ whole genome shotgun (WGS) entry which is preliminary data.</text>
</comment>
<evidence type="ECO:0000256" key="8">
    <source>
        <dbReference type="ARBA" id="ARBA00023098"/>
    </source>
</evidence>
<dbReference type="Pfam" id="PF06722">
    <property type="entry name" value="EryCIII-like_C"/>
    <property type="match status" value="1"/>
</dbReference>
<evidence type="ECO:0000256" key="3">
    <source>
        <dbReference type="ARBA" id="ARBA00022516"/>
    </source>
</evidence>
<keyword evidence="15" id="KW-1185">Reference proteome</keyword>
<dbReference type="EMBL" id="RWGY01000007">
    <property type="protein sequence ID" value="TVU39477.1"/>
    <property type="molecule type" value="Genomic_DNA"/>
</dbReference>
<dbReference type="FunFam" id="3.40.50.2000:FF:000009">
    <property type="entry name" value="Sterol 3-beta-glucosyltransferase UGT80A2"/>
    <property type="match status" value="1"/>
</dbReference>
<feature type="domain" description="Erythromycin biosynthesis protein CIII-like C-terminal" evidence="13">
    <location>
        <begin position="538"/>
        <end position="629"/>
    </location>
</feature>
<keyword evidence="3" id="KW-0444">Lipid biosynthesis</keyword>
<proteinExistence type="inferred from homology"/>
<dbReference type="GO" id="GO:0016906">
    <property type="term" value="F:sterol 3-beta-glucosyltransferase activity"/>
    <property type="evidence" value="ECO:0007669"/>
    <property type="project" value="UniProtKB-EC"/>
</dbReference>